<evidence type="ECO:0000256" key="12">
    <source>
        <dbReference type="SAM" id="Phobius"/>
    </source>
</evidence>
<gene>
    <name evidence="15" type="ORF">CCAM_LOCUS6986</name>
</gene>
<dbReference type="Gene3D" id="3.80.10.10">
    <property type="entry name" value="Ribonuclease Inhibitor"/>
    <property type="match status" value="3"/>
</dbReference>
<dbReference type="SMART" id="SM00369">
    <property type="entry name" value="LRR_TYP"/>
    <property type="match status" value="5"/>
</dbReference>
<keyword evidence="5 12" id="KW-0812">Transmembrane</keyword>
<dbReference type="PANTHER" id="PTHR48063:SF101">
    <property type="entry name" value="LRR RECEPTOR-LIKE SERINE_THREONINE-PROTEIN KINASE FLS2"/>
    <property type="match status" value="1"/>
</dbReference>
<keyword evidence="11" id="KW-0325">Glycoprotein</keyword>
<evidence type="ECO:0000256" key="5">
    <source>
        <dbReference type="ARBA" id="ARBA00022692"/>
    </source>
</evidence>
<organism evidence="15 16">
    <name type="scientific">Cuscuta campestris</name>
    <dbReference type="NCBI Taxonomy" id="132261"/>
    <lineage>
        <taxon>Eukaryota</taxon>
        <taxon>Viridiplantae</taxon>
        <taxon>Streptophyta</taxon>
        <taxon>Embryophyta</taxon>
        <taxon>Tracheophyta</taxon>
        <taxon>Spermatophyta</taxon>
        <taxon>Magnoliopsida</taxon>
        <taxon>eudicotyledons</taxon>
        <taxon>Gunneridae</taxon>
        <taxon>Pentapetalae</taxon>
        <taxon>asterids</taxon>
        <taxon>lamiids</taxon>
        <taxon>Solanales</taxon>
        <taxon>Convolvulaceae</taxon>
        <taxon>Cuscuteae</taxon>
        <taxon>Cuscuta</taxon>
        <taxon>Cuscuta subgen. Grammica</taxon>
        <taxon>Cuscuta sect. Cleistogrammica</taxon>
    </lineage>
</organism>
<comment type="subcellular location">
    <subcellularLocation>
        <location evidence="1">Cell membrane</location>
        <topology evidence="1">Single-pass type I membrane protein</topology>
    </subcellularLocation>
</comment>
<dbReference type="InterPro" id="IPR013210">
    <property type="entry name" value="LRR_N_plant-typ"/>
</dbReference>
<dbReference type="FunFam" id="3.80.10.10:FF:000111">
    <property type="entry name" value="LRR receptor-like serine/threonine-protein kinase ERECTA"/>
    <property type="match status" value="1"/>
</dbReference>
<reference evidence="15 16" key="1">
    <citation type="submission" date="2018-04" db="EMBL/GenBank/DDBJ databases">
        <authorList>
            <person name="Vogel A."/>
        </authorList>
    </citation>
    <scope>NUCLEOTIDE SEQUENCE [LARGE SCALE GENOMIC DNA]</scope>
</reference>
<name>A0A484KIN8_9ASTE</name>
<evidence type="ECO:0000313" key="15">
    <source>
        <dbReference type="EMBL" id="VFQ65210.1"/>
    </source>
</evidence>
<dbReference type="SUPFAM" id="SSF52058">
    <property type="entry name" value="L domain-like"/>
    <property type="match status" value="2"/>
</dbReference>
<evidence type="ECO:0000256" key="2">
    <source>
        <dbReference type="ARBA" id="ARBA00009592"/>
    </source>
</evidence>
<evidence type="ECO:0000256" key="3">
    <source>
        <dbReference type="ARBA" id="ARBA00022475"/>
    </source>
</evidence>
<comment type="similarity">
    <text evidence="2">Belongs to the RLP family.</text>
</comment>
<keyword evidence="8 12" id="KW-1133">Transmembrane helix</keyword>
<evidence type="ECO:0000256" key="8">
    <source>
        <dbReference type="ARBA" id="ARBA00022989"/>
    </source>
</evidence>
<evidence type="ECO:0000256" key="10">
    <source>
        <dbReference type="ARBA" id="ARBA00023170"/>
    </source>
</evidence>
<dbReference type="GO" id="GO:0005886">
    <property type="term" value="C:plasma membrane"/>
    <property type="evidence" value="ECO:0007669"/>
    <property type="project" value="UniProtKB-SubCell"/>
</dbReference>
<dbReference type="InterPro" id="IPR003591">
    <property type="entry name" value="Leu-rich_rpt_typical-subtyp"/>
</dbReference>
<dbReference type="Proteomes" id="UP000595140">
    <property type="component" value="Unassembled WGS sequence"/>
</dbReference>
<dbReference type="Pfam" id="PF08263">
    <property type="entry name" value="LRRNT_2"/>
    <property type="match status" value="1"/>
</dbReference>
<keyword evidence="16" id="KW-1185">Reference proteome</keyword>
<keyword evidence="7" id="KW-0677">Repeat</keyword>
<dbReference type="InterPro" id="IPR001611">
    <property type="entry name" value="Leu-rich_rpt"/>
</dbReference>
<dbReference type="GO" id="GO:0051707">
    <property type="term" value="P:response to other organism"/>
    <property type="evidence" value="ECO:0007669"/>
    <property type="project" value="UniProtKB-ARBA"/>
</dbReference>
<evidence type="ECO:0000256" key="6">
    <source>
        <dbReference type="ARBA" id="ARBA00022729"/>
    </source>
</evidence>
<evidence type="ECO:0000259" key="14">
    <source>
        <dbReference type="Pfam" id="PF08263"/>
    </source>
</evidence>
<dbReference type="FunFam" id="3.80.10.10:FF:001347">
    <property type="entry name" value="LRR receptor-like serine/threonine-protein kinase GSO2"/>
    <property type="match status" value="1"/>
</dbReference>
<evidence type="ECO:0000256" key="9">
    <source>
        <dbReference type="ARBA" id="ARBA00023136"/>
    </source>
</evidence>
<protein>
    <recommendedName>
        <fullName evidence="14">Leucine-rich repeat-containing N-terminal plant-type domain-containing protein</fullName>
    </recommendedName>
</protein>
<dbReference type="InterPro" id="IPR032675">
    <property type="entry name" value="LRR_dom_sf"/>
</dbReference>
<dbReference type="Pfam" id="PF00560">
    <property type="entry name" value="LRR_1"/>
    <property type="match status" value="8"/>
</dbReference>
<accession>A0A484KIN8</accession>
<evidence type="ECO:0000256" key="7">
    <source>
        <dbReference type="ARBA" id="ARBA00022737"/>
    </source>
</evidence>
<feature type="transmembrane region" description="Helical" evidence="12">
    <location>
        <begin position="700"/>
        <end position="721"/>
    </location>
</feature>
<dbReference type="InterPro" id="IPR046956">
    <property type="entry name" value="RLP23-like"/>
</dbReference>
<dbReference type="GO" id="GO:0006952">
    <property type="term" value="P:defense response"/>
    <property type="evidence" value="ECO:0007669"/>
    <property type="project" value="UniProtKB-ARBA"/>
</dbReference>
<dbReference type="OrthoDB" id="8731593at2759"/>
<evidence type="ECO:0000313" key="16">
    <source>
        <dbReference type="Proteomes" id="UP000595140"/>
    </source>
</evidence>
<keyword evidence="6 13" id="KW-0732">Signal</keyword>
<evidence type="ECO:0000256" key="13">
    <source>
        <dbReference type="SAM" id="SignalP"/>
    </source>
</evidence>
<keyword evidence="9 12" id="KW-0472">Membrane</keyword>
<keyword evidence="4" id="KW-0433">Leucine-rich repeat</keyword>
<dbReference type="EMBL" id="OOIL02000450">
    <property type="protein sequence ID" value="VFQ65210.1"/>
    <property type="molecule type" value="Genomic_DNA"/>
</dbReference>
<feature type="domain" description="Leucine-rich repeat-containing N-terminal plant-type" evidence="14">
    <location>
        <begin position="38"/>
        <end position="79"/>
    </location>
</feature>
<evidence type="ECO:0000256" key="4">
    <source>
        <dbReference type="ARBA" id="ARBA00022614"/>
    </source>
</evidence>
<proteinExistence type="inferred from homology"/>
<feature type="chain" id="PRO_5019718572" description="Leucine-rich repeat-containing N-terminal plant-type domain-containing protein" evidence="13">
    <location>
        <begin position="33"/>
        <end position="757"/>
    </location>
</feature>
<evidence type="ECO:0000256" key="1">
    <source>
        <dbReference type="ARBA" id="ARBA00004251"/>
    </source>
</evidence>
<dbReference type="FunFam" id="3.80.10.10:FF:000095">
    <property type="entry name" value="LRR receptor-like serine/threonine-protein kinase GSO1"/>
    <property type="match status" value="1"/>
</dbReference>
<keyword evidence="3" id="KW-1003">Cell membrane</keyword>
<evidence type="ECO:0000256" key="11">
    <source>
        <dbReference type="ARBA" id="ARBA00023180"/>
    </source>
</evidence>
<dbReference type="AlphaFoldDB" id="A0A484KIN8"/>
<sequence length="757" mass="82542">MKMRVGLARMATLLSLQIAVLINCFVLSFTASNKCFDGEIQALLKFKDNLLDKNDLLSSWGNQEEEEMDCCNWYGVVCDETTGHVIKLDLSSLDLSTRGMYPSPPLLMELHDLKSLDLSNNLLVGNTISSLIGTNSYSMNLEHLDLSNTTLEGEIPASVFTFHSLKSLNLGSNRLHGSLHPSIGQLSQLESLDVSGNLLGGVISEDHFLKLSKLRDLDFSSNNLTFNVTSNWVPPFGLTTISLSSCKLGPGFPNWLRTQVNYSVLDISYAGISDSIPSWFWNRSIPNMLHVLNASNNQLRGRLENISMSNFPYMEVDLSFNQLEGPIPASFFNVSTLYLSKNKFTELKDICDLKGRACLVFMDISFNQLSGTLPDCWSSFNSLAVLNLAHNYHLSGILPTSIGSLLSLKALHLGNNDFIGGLPSSLKNCSELVAIDVGHNSFSGPIPSWIGESLANLAILVLRSNHFNGSIPSRVCSLQSLQLLDLSMNRISGSLPKCIGKLTKMRTVGSVNAGISYPIQIPTPGKFSTLYTRREEKIELVWKGTVHEFRRTLGLVKSIDLSSNMLSDQIPSDITTLVGLVSLNLSRNSITGEIPQGIGDMGNLNALDLSSNHLSGVIPPSLALIDGIGVLNISNNNFSGEVPKGTQLQSFDASAYMGNPGLCGDPLPKHCPGEEQTRLPLPPPGFDEEEDTDKLIGNGFFASMGVGYAVGFLGFFGTTLFNRFCRFAYTQLLDDFASWTCVVATIYKAKVVNVLGC</sequence>
<feature type="signal peptide" evidence="13">
    <location>
        <begin position="1"/>
        <end position="32"/>
    </location>
</feature>
<dbReference type="PANTHER" id="PTHR48063">
    <property type="entry name" value="LRR RECEPTOR-LIKE KINASE"/>
    <property type="match status" value="1"/>
</dbReference>
<keyword evidence="10" id="KW-0675">Receptor</keyword>